<feature type="region of interest" description="Disordered" evidence="1">
    <location>
        <begin position="406"/>
        <end position="486"/>
    </location>
</feature>
<dbReference type="Proteomes" id="UP000230002">
    <property type="component" value="Unassembled WGS sequence"/>
</dbReference>
<dbReference type="OrthoDB" id="2507488at2759"/>
<name>A0A2G8RUJ1_9APHY</name>
<feature type="compositionally biased region" description="Gly residues" evidence="1">
    <location>
        <begin position="234"/>
        <end position="250"/>
    </location>
</feature>
<gene>
    <name evidence="2" type="ORF">GSI_13069</name>
</gene>
<feature type="compositionally biased region" description="Basic and acidic residues" evidence="1">
    <location>
        <begin position="211"/>
        <end position="232"/>
    </location>
</feature>
<evidence type="ECO:0000313" key="2">
    <source>
        <dbReference type="EMBL" id="PIL25180.1"/>
    </source>
</evidence>
<feature type="region of interest" description="Disordered" evidence="1">
    <location>
        <begin position="570"/>
        <end position="631"/>
    </location>
</feature>
<evidence type="ECO:0000313" key="3">
    <source>
        <dbReference type="Proteomes" id="UP000230002"/>
    </source>
</evidence>
<reference evidence="2 3" key="1">
    <citation type="journal article" date="2015" name="Sci. Rep.">
        <title>Chromosome-level genome map provides insights into diverse defense mechanisms in the medicinal fungus Ganoderma sinense.</title>
        <authorList>
            <person name="Zhu Y."/>
            <person name="Xu J."/>
            <person name="Sun C."/>
            <person name="Zhou S."/>
            <person name="Xu H."/>
            <person name="Nelson D.R."/>
            <person name="Qian J."/>
            <person name="Song J."/>
            <person name="Luo H."/>
            <person name="Xiang L."/>
            <person name="Li Y."/>
            <person name="Xu Z."/>
            <person name="Ji A."/>
            <person name="Wang L."/>
            <person name="Lu S."/>
            <person name="Hayward A."/>
            <person name="Sun W."/>
            <person name="Li X."/>
            <person name="Schwartz D.C."/>
            <person name="Wang Y."/>
            <person name="Chen S."/>
        </authorList>
    </citation>
    <scope>NUCLEOTIDE SEQUENCE [LARGE SCALE GENOMIC DNA]</scope>
    <source>
        <strain evidence="2 3">ZZ0214-1</strain>
    </source>
</reference>
<proteinExistence type="predicted"/>
<sequence length="631" mass="65893">MYRPPSPTFDVPELPAPLRRVKPLPKRRRTSDPAPHDRDDEGLGLGSPAGATTPGHSHDDGQEHSGSAPGTPDPTLAAQAVLEAYYMPVLGGVPDLFKHTHTHAATPDGEDSRTSTPISIDLSTALAAGLGYGTLGGFGGAAGSTASGGGSGGGAGGDGQEDEDGEGGDYVDHLQQPGNTKKRKVPANMSGSAHGHDAGSGGSGAEDDGADRDQDRDRERDRDTTRRERDADAVGGGLRGGGLGGGGGGAGAQLQLALAGKKGRLSRATLAGLQHKEVLRSRKRQLAAVIATLSHGDTLALDHALSANHIFVQANTRVRLSRRRAARFTRALKAYASAHFPGEGEGEGEVKENGVPSSDFTFVFHCATSDRLVATREEVADLHGRFEAELARQAAKAAEAAKQAAASLSGPLAKRTNGTKQAARATTGKGPDPKNALEQSLLGNKGSKGGKKKKRSALANASNPHHLRNYVPSRLPHSGPPNAQQAVQNAQNLLTPLPLRFLSAEIPPRRRKKSEASVTPVATTLTNPADEWICPFCEYQLFYGDDQSYNRAVRNRKKILRRRRRARERAAAAASGVAPAAGADKAQEDDVQAGFESPAPLPMAKVTPPAAGKQAKWKEGDRGGHGVAAQA</sequence>
<organism evidence="2 3">
    <name type="scientific">Ganoderma sinense ZZ0214-1</name>
    <dbReference type="NCBI Taxonomy" id="1077348"/>
    <lineage>
        <taxon>Eukaryota</taxon>
        <taxon>Fungi</taxon>
        <taxon>Dikarya</taxon>
        <taxon>Basidiomycota</taxon>
        <taxon>Agaricomycotina</taxon>
        <taxon>Agaricomycetes</taxon>
        <taxon>Polyporales</taxon>
        <taxon>Polyporaceae</taxon>
        <taxon>Ganoderma</taxon>
    </lineage>
</organism>
<protein>
    <submittedName>
        <fullName evidence="2">Uncharacterized protein</fullName>
    </submittedName>
</protein>
<feature type="compositionally biased region" description="Basic residues" evidence="1">
    <location>
        <begin position="19"/>
        <end position="29"/>
    </location>
</feature>
<feature type="compositionally biased region" description="Acidic residues" evidence="1">
    <location>
        <begin position="159"/>
        <end position="169"/>
    </location>
</feature>
<feature type="compositionally biased region" description="Low complexity" evidence="1">
    <location>
        <begin position="571"/>
        <end position="584"/>
    </location>
</feature>
<comment type="caution">
    <text evidence="2">The sequence shown here is derived from an EMBL/GenBank/DDBJ whole genome shotgun (WGS) entry which is preliminary data.</text>
</comment>
<feature type="compositionally biased region" description="Gly residues" evidence="1">
    <location>
        <begin position="146"/>
        <end position="158"/>
    </location>
</feature>
<dbReference type="AlphaFoldDB" id="A0A2G8RUJ1"/>
<feature type="region of interest" description="Disordered" evidence="1">
    <location>
        <begin position="1"/>
        <end position="74"/>
    </location>
</feature>
<evidence type="ECO:0000256" key="1">
    <source>
        <dbReference type="SAM" id="MobiDB-lite"/>
    </source>
</evidence>
<accession>A0A2G8RUJ1</accession>
<keyword evidence="3" id="KW-1185">Reference proteome</keyword>
<feature type="compositionally biased region" description="Basic and acidic residues" evidence="1">
    <location>
        <begin position="30"/>
        <end position="41"/>
    </location>
</feature>
<feature type="region of interest" description="Disordered" evidence="1">
    <location>
        <begin position="146"/>
        <end position="250"/>
    </location>
</feature>
<dbReference type="EMBL" id="AYKW01000056">
    <property type="protein sequence ID" value="PIL25180.1"/>
    <property type="molecule type" value="Genomic_DNA"/>
</dbReference>